<organism evidence="1 2">
    <name type="scientific">Lentithecium fluviatile CBS 122367</name>
    <dbReference type="NCBI Taxonomy" id="1168545"/>
    <lineage>
        <taxon>Eukaryota</taxon>
        <taxon>Fungi</taxon>
        <taxon>Dikarya</taxon>
        <taxon>Ascomycota</taxon>
        <taxon>Pezizomycotina</taxon>
        <taxon>Dothideomycetes</taxon>
        <taxon>Pleosporomycetidae</taxon>
        <taxon>Pleosporales</taxon>
        <taxon>Massarineae</taxon>
        <taxon>Lentitheciaceae</taxon>
        <taxon>Lentithecium</taxon>
    </lineage>
</organism>
<accession>A0A6G1IZH5</accession>
<dbReference type="Proteomes" id="UP000799291">
    <property type="component" value="Unassembled WGS sequence"/>
</dbReference>
<evidence type="ECO:0000313" key="2">
    <source>
        <dbReference type="Proteomes" id="UP000799291"/>
    </source>
</evidence>
<dbReference type="EMBL" id="MU005583">
    <property type="protein sequence ID" value="KAF2683654.1"/>
    <property type="molecule type" value="Genomic_DNA"/>
</dbReference>
<protein>
    <submittedName>
        <fullName evidence="1">Uncharacterized protein</fullName>
    </submittedName>
</protein>
<name>A0A6G1IZH5_9PLEO</name>
<sequence length="105" mass="11463">MSLTTFSISPAHTVSTTSGARTFRVAMVRALGLAQPASGVPAGACGGRTLWDRFCDPGLSLSVAKCGSFIAQRWLGSEWVWTRGCRLRLLAPVFEGRVVWRYCKR</sequence>
<proteinExistence type="predicted"/>
<evidence type="ECO:0000313" key="1">
    <source>
        <dbReference type="EMBL" id="KAF2683654.1"/>
    </source>
</evidence>
<reference evidence="1" key="1">
    <citation type="journal article" date="2020" name="Stud. Mycol.">
        <title>101 Dothideomycetes genomes: a test case for predicting lifestyles and emergence of pathogens.</title>
        <authorList>
            <person name="Haridas S."/>
            <person name="Albert R."/>
            <person name="Binder M."/>
            <person name="Bloem J."/>
            <person name="Labutti K."/>
            <person name="Salamov A."/>
            <person name="Andreopoulos B."/>
            <person name="Baker S."/>
            <person name="Barry K."/>
            <person name="Bills G."/>
            <person name="Bluhm B."/>
            <person name="Cannon C."/>
            <person name="Castanera R."/>
            <person name="Culley D."/>
            <person name="Daum C."/>
            <person name="Ezra D."/>
            <person name="Gonzalez J."/>
            <person name="Henrissat B."/>
            <person name="Kuo A."/>
            <person name="Liang C."/>
            <person name="Lipzen A."/>
            <person name="Lutzoni F."/>
            <person name="Magnuson J."/>
            <person name="Mondo S."/>
            <person name="Nolan M."/>
            <person name="Ohm R."/>
            <person name="Pangilinan J."/>
            <person name="Park H.-J."/>
            <person name="Ramirez L."/>
            <person name="Alfaro M."/>
            <person name="Sun H."/>
            <person name="Tritt A."/>
            <person name="Yoshinaga Y."/>
            <person name="Zwiers L.-H."/>
            <person name="Turgeon B."/>
            <person name="Goodwin S."/>
            <person name="Spatafora J."/>
            <person name="Crous P."/>
            <person name="Grigoriev I."/>
        </authorList>
    </citation>
    <scope>NUCLEOTIDE SEQUENCE</scope>
    <source>
        <strain evidence="1">CBS 122367</strain>
    </source>
</reference>
<gene>
    <name evidence="1" type="ORF">K458DRAFT_40486</name>
</gene>
<dbReference type="AlphaFoldDB" id="A0A6G1IZH5"/>
<keyword evidence="2" id="KW-1185">Reference proteome</keyword>